<reference evidence="3 4" key="1">
    <citation type="submission" date="2024-03" db="EMBL/GenBank/DDBJ databases">
        <title>YIM 134122 draft genome.</title>
        <authorList>
            <person name="Zuo S."/>
            <person name="Xiong L."/>
        </authorList>
    </citation>
    <scope>NUCLEOTIDE SEQUENCE [LARGE SCALE GENOMIC DNA]</scope>
    <source>
        <strain evidence="3 4">YIM 134122</strain>
    </source>
</reference>
<dbReference type="Pfam" id="PF01882">
    <property type="entry name" value="DUF58"/>
    <property type="match status" value="1"/>
</dbReference>
<feature type="domain" description="DUF58" evidence="2">
    <location>
        <begin position="234"/>
        <end position="400"/>
    </location>
</feature>
<accession>A0ABU9W342</accession>
<keyword evidence="4" id="KW-1185">Reference proteome</keyword>
<proteinExistence type="predicted"/>
<evidence type="ECO:0000259" key="2">
    <source>
        <dbReference type="Pfam" id="PF01882"/>
    </source>
</evidence>
<keyword evidence="1" id="KW-0812">Transmembrane</keyword>
<gene>
    <name evidence="3" type="ORF">WJX64_07655</name>
</gene>
<dbReference type="RefSeq" id="WP_342112859.1">
    <property type="nucleotide sequence ID" value="NZ_JBCAUN010000001.1"/>
</dbReference>
<dbReference type="EMBL" id="JBCLVG010000001">
    <property type="protein sequence ID" value="MEN1946415.1"/>
    <property type="molecule type" value="Genomic_DNA"/>
</dbReference>
<protein>
    <submittedName>
        <fullName evidence="3">DUF58 domain-containing protein</fullName>
    </submittedName>
</protein>
<dbReference type="PANTHER" id="PTHR34351">
    <property type="entry name" value="SLR1927 PROTEIN-RELATED"/>
    <property type="match status" value="1"/>
</dbReference>
<organism evidence="3 4">
    <name type="scientific">Leifsonia stereocauli</name>
    <dbReference type="NCBI Taxonomy" id="3134136"/>
    <lineage>
        <taxon>Bacteria</taxon>
        <taxon>Bacillati</taxon>
        <taxon>Actinomycetota</taxon>
        <taxon>Actinomycetes</taxon>
        <taxon>Micrococcales</taxon>
        <taxon>Microbacteriaceae</taxon>
        <taxon>Leifsonia</taxon>
    </lineage>
</organism>
<dbReference type="Proteomes" id="UP001425155">
    <property type="component" value="Unassembled WGS sequence"/>
</dbReference>
<evidence type="ECO:0000256" key="1">
    <source>
        <dbReference type="SAM" id="Phobius"/>
    </source>
</evidence>
<feature type="transmembrane region" description="Helical" evidence="1">
    <location>
        <begin position="41"/>
        <end position="66"/>
    </location>
</feature>
<evidence type="ECO:0000313" key="4">
    <source>
        <dbReference type="Proteomes" id="UP001425155"/>
    </source>
</evidence>
<feature type="transmembrane region" description="Helical" evidence="1">
    <location>
        <begin position="72"/>
        <end position="91"/>
    </location>
</feature>
<name>A0ABU9W342_9MICO</name>
<sequence length="437" mass="46616">MSPSAEPRGTAPREGRLAEAITSVVAALAALRRGVSASWHALVSTMTVFGWSVVIAVIVGFIGGYLLGWAEFVALAWAGTVLLALSALYLVGRNSFRIGLALPLRRVVVGEKAPGEVMVFNPTRRHLAGVGVEVPIGDGLAEFHIPGIPRGSEASEVFLVAAERRGVIPVGPVRTIRGDPLGLFRRELTWAERTELYVHPRTIAIPAISTGFVRDLEGAATRTITSSDVSFHALREYTPGDDRRFIHWRSSAKTGVYMVRQFEETRRSHIMVVLGLAESDYADDEEFELAVSAAGSLGVHAIRDARSVSVIASGNRATASRQFDPASRALRTSSRIRLLDDLTVVQRSPSATNIVALTRVAGERAADASVAFLITGSATTVAQLRQAAAGLPSGVDVIAVICEPGALPAMRRVAELTVLSIGYLDDLQKSLARAAVL</sequence>
<keyword evidence="1" id="KW-0472">Membrane</keyword>
<evidence type="ECO:0000313" key="3">
    <source>
        <dbReference type="EMBL" id="MEN1946415.1"/>
    </source>
</evidence>
<comment type="caution">
    <text evidence="3">The sequence shown here is derived from an EMBL/GenBank/DDBJ whole genome shotgun (WGS) entry which is preliminary data.</text>
</comment>
<keyword evidence="1" id="KW-1133">Transmembrane helix</keyword>
<dbReference type="InterPro" id="IPR002881">
    <property type="entry name" value="DUF58"/>
</dbReference>
<dbReference type="PANTHER" id="PTHR34351:SF1">
    <property type="entry name" value="SLR1927 PROTEIN"/>
    <property type="match status" value="1"/>
</dbReference>